<sequence>MDPFMFWGLPFLARKNVFLQMNPNDVFNLSMTSMKSKLIIKAFHKLPPARLDWILGLHSGNYWNGTRVVRRVEDEVILNARFAKPWEGQISVYVRDLRESESLENPSLRNVNRTPILMSQDPDGDFLVCEKNKKRTFDEKMELIEMISRHLLDIVNVESFDLSYRYHHDLPMKKFIKCFVFDITRKFGKLEINNHCEKLKAPEFDFLMNEIETDEMELNTIGRVKGVFTHPKIEFGRHSAVSFDNILNLQSQKFESRMDRLLKSTEFVKLLLAWSKGEKLQNLKKLIIHHDYKLEDKNLIKKIKKRIRELQGEVPFEIMEPEQESSDEEEEDGDDGEEEHISEESEQDDDDMVDEEQDVDEEEDNEESAGEQEEERVAGEAVEEKVESGSDDEENGTDKGDEESESDTEEEDSDEEPDAEADSESDSEEEVEESDNDESDADEMEDEDQNDVDGEEEDLLRIKRRSDGRVLRLQTHYGSFEIEDETAREERLKKFF</sequence>
<evidence type="ECO:0000313" key="3">
    <source>
        <dbReference type="Proteomes" id="UP000008068"/>
    </source>
</evidence>
<feature type="region of interest" description="Disordered" evidence="1">
    <location>
        <begin position="314"/>
        <end position="460"/>
    </location>
</feature>
<dbReference type="HOGENOM" id="CLU_550100_0_0_1"/>
<dbReference type="PANTHER" id="PTHR21503">
    <property type="entry name" value="F-BOX-CONTAINING HYPOTHETICAL PROTEIN C.ELEGANS"/>
    <property type="match status" value="1"/>
</dbReference>
<dbReference type="PANTHER" id="PTHR21503:SF8">
    <property type="entry name" value="F-BOX ASSOCIATED DOMAIN-CONTAINING PROTEIN-RELATED"/>
    <property type="match status" value="1"/>
</dbReference>
<evidence type="ECO:0000256" key="1">
    <source>
        <dbReference type="SAM" id="MobiDB-lite"/>
    </source>
</evidence>
<dbReference type="EMBL" id="GL379830">
    <property type="protein sequence ID" value="EGT50780.1"/>
    <property type="molecule type" value="Genomic_DNA"/>
</dbReference>
<dbReference type="eggNOG" id="ENOG502QWM7">
    <property type="taxonomic scope" value="Eukaryota"/>
</dbReference>
<feature type="compositionally biased region" description="Acidic residues" evidence="1">
    <location>
        <begin position="319"/>
        <end position="374"/>
    </location>
</feature>
<name>G0N2F1_CAEBE</name>
<reference evidence="3" key="1">
    <citation type="submission" date="2011-07" db="EMBL/GenBank/DDBJ databases">
        <authorList>
            <consortium name="Caenorhabditis brenneri Sequencing and Analysis Consortium"/>
            <person name="Wilson R.K."/>
        </authorList>
    </citation>
    <scope>NUCLEOTIDE SEQUENCE [LARGE SCALE GENOMIC DNA]</scope>
    <source>
        <strain evidence="3">PB2801</strain>
    </source>
</reference>
<gene>
    <name evidence="2" type="ORF">CAEBREN_17110</name>
</gene>
<accession>G0N2F1</accession>
<protein>
    <recommendedName>
        <fullName evidence="4">F-box domain-containing protein</fullName>
    </recommendedName>
</protein>
<evidence type="ECO:0008006" key="4">
    <source>
        <dbReference type="Google" id="ProtNLM"/>
    </source>
</evidence>
<organism evidence="3">
    <name type="scientific">Caenorhabditis brenneri</name>
    <name type="common">Nematode worm</name>
    <dbReference type="NCBI Taxonomy" id="135651"/>
    <lineage>
        <taxon>Eukaryota</taxon>
        <taxon>Metazoa</taxon>
        <taxon>Ecdysozoa</taxon>
        <taxon>Nematoda</taxon>
        <taxon>Chromadorea</taxon>
        <taxon>Rhabditida</taxon>
        <taxon>Rhabditina</taxon>
        <taxon>Rhabditomorpha</taxon>
        <taxon>Rhabditoidea</taxon>
        <taxon>Rhabditidae</taxon>
        <taxon>Peloderinae</taxon>
        <taxon>Caenorhabditis</taxon>
    </lineage>
</organism>
<dbReference type="InParanoid" id="G0N2F1"/>
<dbReference type="Proteomes" id="UP000008068">
    <property type="component" value="Unassembled WGS sequence"/>
</dbReference>
<dbReference type="OrthoDB" id="5911561at2759"/>
<dbReference type="AlphaFoldDB" id="G0N2F1"/>
<proteinExistence type="predicted"/>
<feature type="compositionally biased region" description="Basic and acidic residues" evidence="1">
    <location>
        <begin position="375"/>
        <end position="388"/>
    </location>
</feature>
<evidence type="ECO:0000313" key="2">
    <source>
        <dbReference type="EMBL" id="EGT50780.1"/>
    </source>
</evidence>
<keyword evidence="3" id="KW-1185">Reference proteome</keyword>
<feature type="compositionally biased region" description="Acidic residues" evidence="1">
    <location>
        <begin position="389"/>
        <end position="458"/>
    </location>
</feature>